<gene>
    <name evidence="2" type="ORF">C4K88_10665</name>
</gene>
<comment type="caution">
    <text evidence="2">The sequence shown here is derived from an EMBL/GenBank/DDBJ whole genome shotgun (WGS) entry which is preliminary data.</text>
</comment>
<proteinExistence type="predicted"/>
<evidence type="ECO:0008006" key="4">
    <source>
        <dbReference type="Google" id="ProtNLM"/>
    </source>
</evidence>
<keyword evidence="1" id="KW-1133">Transmembrane helix</keyword>
<name>A0A2S5IXM2_9MICC</name>
<feature type="transmembrane region" description="Helical" evidence="1">
    <location>
        <begin position="53"/>
        <end position="76"/>
    </location>
</feature>
<evidence type="ECO:0000256" key="1">
    <source>
        <dbReference type="SAM" id="Phobius"/>
    </source>
</evidence>
<protein>
    <recommendedName>
        <fullName evidence="4">Potassium transporter Trk</fullName>
    </recommendedName>
</protein>
<dbReference type="AlphaFoldDB" id="A0A2S5IXM2"/>
<keyword evidence="1" id="KW-0472">Membrane</keyword>
<reference evidence="2 3" key="1">
    <citation type="journal article" date="2014" name="Int. J. Syst. Evol. Microbiol.">
        <title>Arthrobacter pityocampae sp. nov., isolated from Thaumetopoea pityocampa (Lep., Thaumetopoeidae).</title>
        <authorList>
            <person name="Ince I.A."/>
            <person name="Demirbag Z."/>
            <person name="Kati H."/>
        </authorList>
    </citation>
    <scope>NUCLEOTIDE SEQUENCE [LARGE SCALE GENOMIC DNA]</scope>
    <source>
        <strain evidence="2 3">Tp2</strain>
    </source>
</reference>
<keyword evidence="1" id="KW-0812">Transmembrane</keyword>
<organism evidence="2 3">
    <name type="scientific">Arthrobacter pityocampae</name>
    <dbReference type="NCBI Taxonomy" id="547334"/>
    <lineage>
        <taxon>Bacteria</taxon>
        <taxon>Bacillati</taxon>
        <taxon>Actinomycetota</taxon>
        <taxon>Actinomycetes</taxon>
        <taxon>Micrococcales</taxon>
        <taxon>Micrococcaceae</taxon>
        <taxon>Arthrobacter</taxon>
    </lineage>
</organism>
<feature type="transmembrane region" description="Helical" evidence="1">
    <location>
        <begin position="20"/>
        <end position="41"/>
    </location>
</feature>
<dbReference type="EMBL" id="PRKW01000004">
    <property type="protein sequence ID" value="PPB49326.1"/>
    <property type="molecule type" value="Genomic_DNA"/>
</dbReference>
<dbReference type="Proteomes" id="UP000239297">
    <property type="component" value="Unassembled WGS sequence"/>
</dbReference>
<accession>A0A2S5IXM2</accession>
<evidence type="ECO:0000313" key="3">
    <source>
        <dbReference type="Proteomes" id="UP000239297"/>
    </source>
</evidence>
<sequence length="96" mass="10382">MPAPATPDVREVTVRRAPKFVPFMAVGAILGFLAALVLAYTGPDDPTLTRESVLGFFTVAFALPGMLLAALLVLVIDRRSVRRAERARAERTDDDA</sequence>
<dbReference type="OrthoDB" id="5125407at2"/>
<evidence type="ECO:0000313" key="2">
    <source>
        <dbReference type="EMBL" id="PPB49326.1"/>
    </source>
</evidence>
<keyword evidence="3" id="KW-1185">Reference proteome</keyword>